<dbReference type="GO" id="GO:0000150">
    <property type="term" value="F:DNA strand exchange activity"/>
    <property type="evidence" value="ECO:0007669"/>
    <property type="project" value="InterPro"/>
</dbReference>
<dbReference type="PANTHER" id="PTHR30461:SF23">
    <property type="entry name" value="DNA RECOMBINASE-RELATED"/>
    <property type="match status" value="1"/>
</dbReference>
<dbReference type="InterPro" id="IPR011109">
    <property type="entry name" value="DNA_bind_recombinase_dom"/>
</dbReference>
<dbReference type="PANTHER" id="PTHR30461">
    <property type="entry name" value="DNA-INVERTASE FROM LAMBDOID PROPHAGE"/>
    <property type="match status" value="1"/>
</dbReference>
<dbReference type="InterPro" id="IPR036162">
    <property type="entry name" value="Resolvase-like_N_sf"/>
</dbReference>
<feature type="domain" description="Recombinase" evidence="2">
    <location>
        <begin position="81"/>
        <end position="226"/>
    </location>
</feature>
<dbReference type="InterPro" id="IPR050639">
    <property type="entry name" value="SSR_resolvase"/>
</dbReference>
<proteinExistence type="predicted"/>
<dbReference type="SUPFAM" id="SSF53041">
    <property type="entry name" value="Resolvase-like"/>
    <property type="match status" value="1"/>
</dbReference>
<organism evidence="3 4">
    <name type="scientific">Vescimonas coprocola</name>
    <dbReference type="NCBI Taxonomy" id="2714355"/>
    <lineage>
        <taxon>Bacteria</taxon>
        <taxon>Bacillati</taxon>
        <taxon>Bacillota</taxon>
        <taxon>Clostridia</taxon>
        <taxon>Eubacteriales</taxon>
        <taxon>Oscillospiraceae</taxon>
        <taxon>Vescimonas</taxon>
    </lineage>
</organism>
<keyword evidence="4" id="KW-1185">Reference proteome</keyword>
<evidence type="ECO:0000256" key="1">
    <source>
        <dbReference type="SAM" id="Coils"/>
    </source>
</evidence>
<dbReference type="InterPro" id="IPR025378">
    <property type="entry name" value="DUF4368"/>
</dbReference>
<dbReference type="PROSITE" id="PS51737">
    <property type="entry name" value="RECOMBINASE_DNA_BIND"/>
    <property type="match status" value="1"/>
</dbReference>
<dbReference type="Proteomes" id="UP000681035">
    <property type="component" value="Chromosome"/>
</dbReference>
<evidence type="ECO:0000313" key="3">
    <source>
        <dbReference type="EMBL" id="BCK80717.1"/>
    </source>
</evidence>
<dbReference type="AlphaFoldDB" id="A0A810Q396"/>
<keyword evidence="1" id="KW-0175">Coiled coil</keyword>
<dbReference type="Pfam" id="PF13408">
    <property type="entry name" value="Zn_ribbon_recom"/>
    <property type="match status" value="1"/>
</dbReference>
<dbReference type="EMBL" id="AP023418">
    <property type="protein sequence ID" value="BCK80717.1"/>
    <property type="molecule type" value="Genomic_DNA"/>
</dbReference>
<gene>
    <name evidence="3" type="primary">tndX_1</name>
    <name evidence="3" type="ORF">MM50RIKEN_04800</name>
</gene>
<dbReference type="InterPro" id="IPR038109">
    <property type="entry name" value="DNA_bind_recomb_sf"/>
</dbReference>
<dbReference type="Gene3D" id="3.90.1750.20">
    <property type="entry name" value="Putative Large Serine Recombinase, Chain B, Domain 2"/>
    <property type="match status" value="1"/>
</dbReference>
<dbReference type="KEGG" id="vcop:MM50RIKEN_04800"/>
<reference evidence="3" key="1">
    <citation type="submission" date="2020-09" db="EMBL/GenBank/DDBJ databases">
        <title>New species isolated from human feces.</title>
        <authorList>
            <person name="Kitahara M."/>
            <person name="Shigeno Y."/>
            <person name="Shime M."/>
            <person name="Matsumoto Y."/>
            <person name="Nakamura S."/>
            <person name="Motooka D."/>
            <person name="Fukuoka S."/>
            <person name="Nishikawa H."/>
            <person name="Benno Y."/>
        </authorList>
    </citation>
    <scope>NUCLEOTIDE SEQUENCE</scope>
    <source>
        <strain evidence="3">MM50</strain>
    </source>
</reference>
<name>A0A810Q396_9FIRM</name>
<feature type="coiled-coil region" evidence="1">
    <location>
        <begin position="317"/>
        <end position="344"/>
    </location>
</feature>
<protein>
    <submittedName>
        <fullName evidence="3">Recombinase</fullName>
    </submittedName>
</protein>
<dbReference type="InterPro" id="IPR025827">
    <property type="entry name" value="Zn_ribbon_recom_dom"/>
</dbReference>
<accession>A0A810Q396</accession>
<dbReference type="GO" id="GO:0003677">
    <property type="term" value="F:DNA binding"/>
    <property type="evidence" value="ECO:0007669"/>
    <property type="project" value="InterPro"/>
</dbReference>
<evidence type="ECO:0000313" key="4">
    <source>
        <dbReference type="Proteomes" id="UP000681035"/>
    </source>
</evidence>
<dbReference type="Pfam" id="PF07508">
    <property type="entry name" value="Recombinase"/>
    <property type="match status" value="1"/>
</dbReference>
<dbReference type="Pfam" id="PF14287">
    <property type="entry name" value="DUF4368"/>
    <property type="match status" value="1"/>
</dbReference>
<evidence type="ECO:0000259" key="2">
    <source>
        <dbReference type="PROSITE" id="PS51737"/>
    </source>
</evidence>
<sequence length="472" mass="54804">MSRLGREYLQVGQYTELIFPSYGVRFIAVNDGVDSLCESTNDFTPFRNLMNEFYAKDCSKKGRSVVRLKAETGARVSSRPRYGYMKDPADPKRHMVPDPETAPVVRYIFDLCVSGKGPAQIAKQLKKDKIPTPGYSYYQKHGVELTGVDITQPYNWSTNTVAGILEDETYLGHTINLKSTTLSFKNKKRIERPESEQLRFENTHEALISRQTWEIVQDIRKHKRRRANMAEQNIFSGLVYCLDCGGTMVLHRAHTMDAVKNNFMCSTYKKKGKEVCSGHYIREQELSAILLDDIRRVTHFARQNELRFAEHIRKKQGKEAQQEIAVLRKKIDTMQKRQAELTKLFKRLYEDSVLGRIPDEQYRILSQEYTTEQKEIQEQLPAMEVRLQELKDSSTNIARFIENAKRYKEIPELTAEILRIFIKRVEVGERAEKYSRTAPQEVRIYYRDIGLVDELPQSMTDSMAEEIPNEVA</sequence>